<feature type="transmembrane region" description="Helical" evidence="2">
    <location>
        <begin position="33"/>
        <end position="52"/>
    </location>
</feature>
<feature type="transmembrane region" description="Helical" evidence="2">
    <location>
        <begin position="153"/>
        <end position="172"/>
    </location>
</feature>
<sequence length="831" mass="95315">MKLWRKYILRILPVKRIVDHSRRRQTPERLPQHLVYTILCGAAVVASLWQYAQPQLTFAVLGLIPVLALLAYVPYRVIPSWWRFMIQLAVVAAAAVWLMYRLTHGIPADKALSEVLAITSLIFLMAQNARDYGYLFAISMILLAYGALLPRTVYLWCLGVAFGSMLILLYSNRLQQLSANPRLPNPRRILRRNWHILALHLGLVAGCFALIFPLFPTDPSGSKGIFAVAFNTDKSSMLPANLQQWFQSEKVKQEQGGVRIIRNGTPDTLEAGGTPMKIKGKQPDSSSQDGSGSAPPGRDLVLRVKSPLKLYHLAQLYDEYDGTRWLASAELKRGRINVRSSERSASRMVSSRYTILKWLSPKLYAPYRPVSFERNNDTAPYSLLRTTFYNSELASNNYPNLPFSYLVSSEISTELENPLSERTRRRWRERPARAHYLKLPEKKISERLKKKVEELTRNAKNDYEKALILRDYLRNNFKYQQYSRPVPEGKETVDYFVFELKEGHCEYFAASLAVMARLAGLPSRTAAGFSPGDFNTLQNVFEVYEYHAHAWTQIFVPEYGWLTMDATPPGEIRSQTTPIGIGKLRDPFGDEWRVTPPELTEHTLQTLKDMYLKQVRAEETPSKAAEIIMQVAEVQEEIRKQIKETYRKVAPKSANRASDKKKTRGEAAWEYLKQLGSRSQHYLRIGQEFLRRYYPAVVLAGAALIAAYVLLRKQLRLRRLHRQEEEAKACFEKAAAALKAGEYRESVLFGYQAIRIELTLAGVPRRRNEELLDYARMLADFREGFDRRMTTVVLAFYEAEYGTGEISRRSAVLVQRNIRAMRRGLRVPKQP</sequence>
<dbReference type="InterPro" id="IPR002931">
    <property type="entry name" value="Transglutaminase-like"/>
</dbReference>
<proteinExistence type="predicted"/>
<dbReference type="PANTHER" id="PTHR42736">
    <property type="entry name" value="PROTEIN-GLUTAMINE GAMMA-GLUTAMYLTRANSFERASE"/>
    <property type="match status" value="1"/>
</dbReference>
<dbReference type="EMBL" id="QEKH01000014">
    <property type="protein sequence ID" value="PVY41432.1"/>
    <property type="molecule type" value="Genomic_DNA"/>
</dbReference>
<keyword evidence="2" id="KW-0472">Membrane</keyword>
<feature type="transmembrane region" description="Helical" evidence="2">
    <location>
        <begin position="193"/>
        <end position="215"/>
    </location>
</feature>
<dbReference type="AlphaFoldDB" id="A0A2U1AYJ0"/>
<keyword evidence="5" id="KW-1185">Reference proteome</keyword>
<evidence type="ECO:0000259" key="3">
    <source>
        <dbReference type="SMART" id="SM00460"/>
    </source>
</evidence>
<evidence type="ECO:0000256" key="2">
    <source>
        <dbReference type="SAM" id="Phobius"/>
    </source>
</evidence>
<reference evidence="4 5" key="1">
    <citation type="submission" date="2018-04" db="EMBL/GenBank/DDBJ databases">
        <title>Genomic Encyclopedia of Type Strains, Phase IV (KMG-IV): sequencing the most valuable type-strain genomes for metagenomic binning, comparative biology and taxonomic classification.</title>
        <authorList>
            <person name="Goeker M."/>
        </authorList>
    </citation>
    <scope>NUCLEOTIDE SEQUENCE [LARGE SCALE GENOMIC DNA]</scope>
    <source>
        <strain evidence="4 5">DSM 14823</strain>
    </source>
</reference>
<dbReference type="InterPro" id="IPR038765">
    <property type="entry name" value="Papain-like_cys_pep_sf"/>
</dbReference>
<dbReference type="SMART" id="SM00460">
    <property type="entry name" value="TGc"/>
    <property type="match status" value="1"/>
</dbReference>
<evidence type="ECO:0000313" key="5">
    <source>
        <dbReference type="Proteomes" id="UP000245959"/>
    </source>
</evidence>
<dbReference type="SUPFAM" id="SSF54001">
    <property type="entry name" value="Cysteine proteinases"/>
    <property type="match status" value="1"/>
</dbReference>
<feature type="transmembrane region" description="Helical" evidence="2">
    <location>
        <begin position="132"/>
        <end position="147"/>
    </location>
</feature>
<dbReference type="Gene3D" id="3.10.620.30">
    <property type="match status" value="1"/>
</dbReference>
<dbReference type="GeneID" id="78295398"/>
<evidence type="ECO:0000313" key="4">
    <source>
        <dbReference type="EMBL" id="PVY41432.1"/>
    </source>
</evidence>
<dbReference type="InterPro" id="IPR052901">
    <property type="entry name" value="Bact_TGase-like"/>
</dbReference>
<feature type="transmembrane region" description="Helical" evidence="2">
    <location>
        <begin position="58"/>
        <end position="75"/>
    </location>
</feature>
<organism evidence="4 5">
    <name type="scientific">Victivallis vadensis</name>
    <dbReference type="NCBI Taxonomy" id="172901"/>
    <lineage>
        <taxon>Bacteria</taxon>
        <taxon>Pseudomonadati</taxon>
        <taxon>Lentisphaerota</taxon>
        <taxon>Lentisphaeria</taxon>
        <taxon>Victivallales</taxon>
        <taxon>Victivallaceae</taxon>
        <taxon>Victivallis</taxon>
    </lineage>
</organism>
<dbReference type="InterPro" id="IPR021878">
    <property type="entry name" value="TgpA_N"/>
</dbReference>
<dbReference type="OrthoDB" id="9804872at2"/>
<feature type="region of interest" description="Disordered" evidence="1">
    <location>
        <begin position="259"/>
        <end position="298"/>
    </location>
</feature>
<dbReference type="PANTHER" id="PTHR42736:SF1">
    <property type="entry name" value="PROTEIN-GLUTAMINE GAMMA-GLUTAMYLTRANSFERASE"/>
    <property type="match status" value="1"/>
</dbReference>
<dbReference type="Pfam" id="PF11992">
    <property type="entry name" value="TgpA_N"/>
    <property type="match status" value="1"/>
</dbReference>
<evidence type="ECO:0000256" key="1">
    <source>
        <dbReference type="SAM" id="MobiDB-lite"/>
    </source>
</evidence>
<gene>
    <name evidence="4" type="ORF">C8D82_11446</name>
</gene>
<dbReference type="Proteomes" id="UP000245959">
    <property type="component" value="Unassembled WGS sequence"/>
</dbReference>
<feature type="compositionally biased region" description="Low complexity" evidence="1">
    <location>
        <begin position="283"/>
        <end position="297"/>
    </location>
</feature>
<dbReference type="Pfam" id="PF01841">
    <property type="entry name" value="Transglut_core"/>
    <property type="match status" value="1"/>
</dbReference>
<keyword evidence="2" id="KW-0812">Transmembrane</keyword>
<feature type="domain" description="Transglutaminase-like" evidence="3">
    <location>
        <begin position="497"/>
        <end position="568"/>
    </location>
</feature>
<keyword evidence="2" id="KW-1133">Transmembrane helix</keyword>
<dbReference type="RefSeq" id="WP_116884091.1">
    <property type="nucleotide sequence ID" value="NZ_CABMMC010000012.1"/>
</dbReference>
<comment type="caution">
    <text evidence="4">The sequence shown here is derived from an EMBL/GenBank/DDBJ whole genome shotgun (WGS) entry which is preliminary data.</text>
</comment>
<protein>
    <submittedName>
        <fullName evidence="4">Transglutaminase superfamily protein</fullName>
    </submittedName>
</protein>
<feature type="transmembrane region" description="Helical" evidence="2">
    <location>
        <begin position="693"/>
        <end position="711"/>
    </location>
</feature>
<name>A0A2U1AYJ0_9BACT</name>
<accession>A0A2U1AYJ0</accession>